<reference evidence="1" key="2">
    <citation type="journal article" date="2021" name="PeerJ">
        <title>Extensive microbial diversity within the chicken gut microbiome revealed by metagenomics and culture.</title>
        <authorList>
            <person name="Gilroy R."/>
            <person name="Ravi A."/>
            <person name="Getino M."/>
            <person name="Pursley I."/>
            <person name="Horton D.L."/>
            <person name="Alikhan N.F."/>
            <person name="Baker D."/>
            <person name="Gharbi K."/>
            <person name="Hall N."/>
            <person name="Watson M."/>
            <person name="Adriaenssens E.M."/>
            <person name="Foster-Nyarko E."/>
            <person name="Jarju S."/>
            <person name="Secka A."/>
            <person name="Antonio M."/>
            <person name="Oren A."/>
            <person name="Chaudhuri R.R."/>
            <person name="La Ragione R."/>
            <person name="Hildebrand F."/>
            <person name="Pallen M.J."/>
        </authorList>
    </citation>
    <scope>NUCLEOTIDE SEQUENCE</scope>
    <source>
        <strain evidence="1">ChiW3-316</strain>
    </source>
</reference>
<evidence type="ECO:0000313" key="2">
    <source>
        <dbReference type="Proteomes" id="UP000824107"/>
    </source>
</evidence>
<reference evidence="1" key="1">
    <citation type="submission" date="2020-10" db="EMBL/GenBank/DDBJ databases">
        <authorList>
            <person name="Gilroy R."/>
        </authorList>
    </citation>
    <scope>NUCLEOTIDE SEQUENCE</scope>
    <source>
        <strain evidence="1">ChiW3-316</strain>
    </source>
</reference>
<dbReference type="EMBL" id="DVNC01000026">
    <property type="protein sequence ID" value="HIU53143.1"/>
    <property type="molecule type" value="Genomic_DNA"/>
</dbReference>
<accession>A0A9D1M3D7</accession>
<protein>
    <submittedName>
        <fullName evidence="1">Uncharacterized protein</fullName>
    </submittedName>
</protein>
<comment type="caution">
    <text evidence="1">The sequence shown here is derived from an EMBL/GenBank/DDBJ whole genome shotgun (WGS) entry which is preliminary data.</text>
</comment>
<proteinExistence type="predicted"/>
<name>A0A9D1M3D7_9PROT</name>
<evidence type="ECO:0000313" key="1">
    <source>
        <dbReference type="EMBL" id="HIU53143.1"/>
    </source>
</evidence>
<sequence>MNNYYFIVGGSAAWAEIVRILQEKKIPFAWMKSDTEGAVSVPYEKIDEVIAAGFVPVVIGAECGRSDVKVLKKYRHHVNASPLEIVSVWEHAPLATRWQELVLAHDEDCFNEFDYSTEIMRELCRRGFSRDEIDKVRALDREIRGITGAEEAAADECLQKHFTQSKGLLVVANLPHSRYRAVLDRVFWLQPMQNVLVLTTAGEFLYAGFADIAMDLQRNFRIQYLHYCWAEGHYADMAEQARIIRYLVKASKIKKTDGII</sequence>
<gene>
    <name evidence="1" type="ORF">IAD20_03580</name>
</gene>
<organism evidence="1 2">
    <name type="scientific">Candidatus Scatocola faecipullorum</name>
    <dbReference type="NCBI Taxonomy" id="2840917"/>
    <lineage>
        <taxon>Bacteria</taxon>
        <taxon>Pseudomonadati</taxon>
        <taxon>Pseudomonadota</taxon>
        <taxon>Alphaproteobacteria</taxon>
        <taxon>Rhodospirillales</taxon>
        <taxon>Rhodospirillaceae</taxon>
        <taxon>Rhodospirillaceae incertae sedis</taxon>
        <taxon>Candidatus Scatocola</taxon>
    </lineage>
</organism>
<dbReference type="AlphaFoldDB" id="A0A9D1M3D7"/>
<dbReference type="Proteomes" id="UP000824107">
    <property type="component" value="Unassembled WGS sequence"/>
</dbReference>